<dbReference type="Proteomes" id="UP000486351">
    <property type="component" value="Unassembled WGS sequence"/>
</dbReference>
<organism evidence="1 2">
    <name type="scientific">Phytophthora fragariae</name>
    <dbReference type="NCBI Taxonomy" id="53985"/>
    <lineage>
        <taxon>Eukaryota</taxon>
        <taxon>Sar</taxon>
        <taxon>Stramenopiles</taxon>
        <taxon>Oomycota</taxon>
        <taxon>Peronosporomycetes</taxon>
        <taxon>Peronosporales</taxon>
        <taxon>Peronosporaceae</taxon>
        <taxon>Phytophthora</taxon>
    </lineage>
</organism>
<reference evidence="1 2" key="1">
    <citation type="submission" date="2018-09" db="EMBL/GenBank/DDBJ databases">
        <title>Genomic investigation of the strawberry pathogen Phytophthora fragariae indicates pathogenicity is determined by transcriptional variation in three key races.</title>
        <authorList>
            <person name="Adams T.M."/>
            <person name="Armitage A.D."/>
            <person name="Sobczyk M.K."/>
            <person name="Bates H.J."/>
            <person name="Dunwell J.M."/>
            <person name="Nellist C.F."/>
            <person name="Harrison R.J."/>
        </authorList>
    </citation>
    <scope>NUCLEOTIDE SEQUENCE [LARGE SCALE GENOMIC DNA]</scope>
    <source>
        <strain evidence="1 2">NOV-77</strain>
    </source>
</reference>
<sequence length="70" mass="7730">MSICFALPDVSSPLICVIAAWLSTLRSYTPLALTPQRTPPPSWRARCWPASCRASPPPCHPPTARRRSQT</sequence>
<proteinExistence type="predicted"/>
<gene>
    <name evidence="1" type="ORF">PF008_g12133</name>
</gene>
<dbReference type="EMBL" id="QXFY01000672">
    <property type="protein sequence ID" value="KAE9338289.1"/>
    <property type="molecule type" value="Genomic_DNA"/>
</dbReference>
<dbReference type="AlphaFoldDB" id="A0A6G0RNX2"/>
<evidence type="ECO:0000313" key="2">
    <source>
        <dbReference type="Proteomes" id="UP000486351"/>
    </source>
</evidence>
<comment type="caution">
    <text evidence="1">The sequence shown here is derived from an EMBL/GenBank/DDBJ whole genome shotgun (WGS) entry which is preliminary data.</text>
</comment>
<protein>
    <submittedName>
        <fullName evidence="1">Uncharacterized protein</fullName>
    </submittedName>
</protein>
<evidence type="ECO:0000313" key="1">
    <source>
        <dbReference type="EMBL" id="KAE9338289.1"/>
    </source>
</evidence>
<name>A0A6G0RNX2_9STRA</name>
<accession>A0A6G0RNX2</accession>